<comment type="similarity">
    <text evidence="2">Belongs to the GatC family.</text>
</comment>
<keyword evidence="2" id="KW-0547">Nucleotide-binding</keyword>
<dbReference type="PANTHER" id="PTHR15004">
    <property type="entry name" value="GLUTAMYL-TRNA(GLN) AMIDOTRANSFERASE SUBUNIT C, MITOCHONDRIAL"/>
    <property type="match status" value="1"/>
</dbReference>
<proteinExistence type="inferred from homology"/>
<organism evidence="3 4">
    <name type="scientific">Desulfoluna limicola</name>
    <dbReference type="NCBI Taxonomy" id="2810562"/>
    <lineage>
        <taxon>Bacteria</taxon>
        <taxon>Pseudomonadati</taxon>
        <taxon>Thermodesulfobacteriota</taxon>
        <taxon>Desulfobacteria</taxon>
        <taxon>Desulfobacterales</taxon>
        <taxon>Desulfolunaceae</taxon>
        <taxon>Desulfoluna</taxon>
    </lineage>
</organism>
<accession>A0ABM7PLZ2</accession>
<dbReference type="SUPFAM" id="SSF141000">
    <property type="entry name" value="Glu-tRNAGln amidotransferase C subunit"/>
    <property type="match status" value="1"/>
</dbReference>
<dbReference type="RefSeq" id="WP_236889640.1">
    <property type="nucleotide sequence ID" value="NZ_AP024488.1"/>
</dbReference>
<comment type="function">
    <text evidence="2">Allows the formation of correctly charged Asn-tRNA(Asn) or Gln-tRNA(Gln) through the transamidation of misacylated Asp-tRNA(Asn) or Glu-tRNA(Gln) in organisms which lack either or both of asparaginyl-tRNA or glutaminyl-tRNA synthetases. The reaction takes place in the presence of glutamine and ATP through an activated phospho-Asp-tRNA(Asn) or phospho-Glu-tRNA(Gln).</text>
</comment>
<sequence length="95" mass="10315">MTITKEEVLYVANLARLNVDENDVEKLAAQIGNILSYVDTLEKADTDGVEPTTHAIDLTNALREDVVHTHPGAEETLANAPEKEDGMFVVPKVVG</sequence>
<reference evidence="3 4" key="1">
    <citation type="submission" date="2021-02" db="EMBL/GenBank/DDBJ databases">
        <title>Complete genome of Desulfoluna sp. strain ASN36.</title>
        <authorList>
            <person name="Takahashi A."/>
            <person name="Kojima H."/>
            <person name="Fukui M."/>
        </authorList>
    </citation>
    <scope>NUCLEOTIDE SEQUENCE [LARGE SCALE GENOMIC DNA]</scope>
    <source>
        <strain evidence="3 4">ASN36</strain>
    </source>
</reference>
<dbReference type="Proteomes" id="UP001320148">
    <property type="component" value="Chromosome"/>
</dbReference>
<keyword evidence="2" id="KW-0436">Ligase</keyword>
<comment type="catalytic activity">
    <reaction evidence="2">
        <text>L-aspartyl-tRNA(Asn) + L-glutamine + ATP + H2O = L-asparaginyl-tRNA(Asn) + L-glutamate + ADP + phosphate + 2 H(+)</text>
        <dbReference type="Rhea" id="RHEA:14513"/>
        <dbReference type="Rhea" id="RHEA-COMP:9674"/>
        <dbReference type="Rhea" id="RHEA-COMP:9677"/>
        <dbReference type="ChEBI" id="CHEBI:15377"/>
        <dbReference type="ChEBI" id="CHEBI:15378"/>
        <dbReference type="ChEBI" id="CHEBI:29985"/>
        <dbReference type="ChEBI" id="CHEBI:30616"/>
        <dbReference type="ChEBI" id="CHEBI:43474"/>
        <dbReference type="ChEBI" id="CHEBI:58359"/>
        <dbReference type="ChEBI" id="CHEBI:78515"/>
        <dbReference type="ChEBI" id="CHEBI:78516"/>
        <dbReference type="ChEBI" id="CHEBI:456216"/>
    </reaction>
</comment>
<gene>
    <name evidence="2 3" type="primary">gatC</name>
    <name evidence="3" type="ORF">DSLASN_38650</name>
</gene>
<evidence type="ECO:0000256" key="2">
    <source>
        <dbReference type="HAMAP-Rule" id="MF_00122"/>
    </source>
</evidence>
<protein>
    <recommendedName>
        <fullName evidence="2">Aspartyl/glutamyl-tRNA(Asn/Gln) amidotransferase subunit C</fullName>
        <shortName evidence="2">Asp/Glu-ADT subunit C</shortName>
        <ecNumber evidence="2">6.3.5.-</ecNumber>
    </recommendedName>
</protein>
<dbReference type="NCBIfam" id="TIGR00135">
    <property type="entry name" value="gatC"/>
    <property type="match status" value="1"/>
</dbReference>
<comment type="subunit">
    <text evidence="2">Heterotrimer of A, B and C subunits.</text>
</comment>
<dbReference type="EC" id="6.3.5.-" evidence="2"/>
<comment type="catalytic activity">
    <reaction evidence="2">
        <text>L-glutamyl-tRNA(Gln) + L-glutamine + ATP + H2O = L-glutaminyl-tRNA(Gln) + L-glutamate + ADP + phosphate + H(+)</text>
        <dbReference type="Rhea" id="RHEA:17521"/>
        <dbReference type="Rhea" id="RHEA-COMP:9681"/>
        <dbReference type="Rhea" id="RHEA-COMP:9684"/>
        <dbReference type="ChEBI" id="CHEBI:15377"/>
        <dbReference type="ChEBI" id="CHEBI:15378"/>
        <dbReference type="ChEBI" id="CHEBI:29985"/>
        <dbReference type="ChEBI" id="CHEBI:30616"/>
        <dbReference type="ChEBI" id="CHEBI:43474"/>
        <dbReference type="ChEBI" id="CHEBI:58359"/>
        <dbReference type="ChEBI" id="CHEBI:78520"/>
        <dbReference type="ChEBI" id="CHEBI:78521"/>
        <dbReference type="ChEBI" id="CHEBI:456216"/>
    </reaction>
</comment>
<dbReference type="HAMAP" id="MF_00122">
    <property type="entry name" value="GatC"/>
    <property type="match status" value="1"/>
</dbReference>
<dbReference type="EMBL" id="AP024488">
    <property type="protein sequence ID" value="BCS98233.1"/>
    <property type="molecule type" value="Genomic_DNA"/>
</dbReference>
<dbReference type="PANTHER" id="PTHR15004:SF0">
    <property type="entry name" value="GLUTAMYL-TRNA(GLN) AMIDOTRANSFERASE SUBUNIT C, MITOCHONDRIAL"/>
    <property type="match status" value="1"/>
</dbReference>
<keyword evidence="4" id="KW-1185">Reference proteome</keyword>
<dbReference type="InterPro" id="IPR036113">
    <property type="entry name" value="Asp/Glu-ADT_sf_sub_c"/>
</dbReference>
<evidence type="ECO:0000256" key="1">
    <source>
        <dbReference type="ARBA" id="ARBA00022840"/>
    </source>
</evidence>
<evidence type="ECO:0000313" key="4">
    <source>
        <dbReference type="Proteomes" id="UP001320148"/>
    </source>
</evidence>
<dbReference type="InterPro" id="IPR003837">
    <property type="entry name" value="GatC"/>
</dbReference>
<dbReference type="Gene3D" id="1.10.20.60">
    <property type="entry name" value="Glu-tRNAGln amidotransferase C subunit, N-terminal domain"/>
    <property type="match status" value="1"/>
</dbReference>
<dbReference type="Pfam" id="PF02686">
    <property type="entry name" value="GatC"/>
    <property type="match status" value="1"/>
</dbReference>
<keyword evidence="2" id="KW-0648">Protein biosynthesis</keyword>
<keyword evidence="1 2" id="KW-0067">ATP-binding</keyword>
<name>A0ABM7PLZ2_9BACT</name>
<evidence type="ECO:0000313" key="3">
    <source>
        <dbReference type="EMBL" id="BCS98233.1"/>
    </source>
</evidence>